<dbReference type="Proteomes" id="UP000030744">
    <property type="component" value="Unassembled WGS sequence"/>
</dbReference>
<reference evidence="2" key="1">
    <citation type="submission" date="2013-10" db="EMBL/GenBank/DDBJ databases">
        <title>Genomic analysis of the causative agents of coccidiosis in chickens.</title>
        <authorList>
            <person name="Reid A.J."/>
            <person name="Blake D."/>
            <person name="Billington K."/>
            <person name="Browne H."/>
            <person name="Dunn M."/>
            <person name="Hung S."/>
            <person name="Kawahara F."/>
            <person name="Miranda-Saavedra D."/>
            <person name="Mourier T."/>
            <person name="Nagra H."/>
            <person name="Otto T.D."/>
            <person name="Rawlings N."/>
            <person name="Sanchez A."/>
            <person name="Sanders M."/>
            <person name="Subramaniam C."/>
            <person name="Tay Y."/>
            <person name="Dear P."/>
            <person name="Doerig C."/>
            <person name="Gruber A."/>
            <person name="Parkinson J."/>
            <person name="Shirley M."/>
            <person name="Wan K.L."/>
            <person name="Berriman M."/>
            <person name="Tomley F."/>
            <person name="Pain A."/>
        </authorList>
    </citation>
    <scope>NUCLEOTIDE SEQUENCE [LARGE SCALE GENOMIC DNA]</scope>
    <source>
        <strain evidence="2">Houghton</strain>
    </source>
</reference>
<keyword evidence="1" id="KW-0472">Membrane</keyword>
<proteinExistence type="predicted"/>
<evidence type="ECO:0000313" key="2">
    <source>
        <dbReference type="EMBL" id="CDJ35891.1"/>
    </source>
</evidence>
<keyword evidence="1" id="KW-0812">Transmembrane</keyword>
<dbReference type="RefSeq" id="XP_037878180.1">
    <property type="nucleotide sequence ID" value="XM_038022326.1"/>
</dbReference>
<dbReference type="VEuPathDB" id="ToxoDB:EMH_0040390"/>
<evidence type="ECO:0000256" key="1">
    <source>
        <dbReference type="SAM" id="Phobius"/>
    </source>
</evidence>
<gene>
    <name evidence="2" type="ORF">EMH_0040390</name>
</gene>
<dbReference type="OrthoDB" id="330982at2759"/>
<feature type="transmembrane region" description="Helical" evidence="1">
    <location>
        <begin position="131"/>
        <end position="149"/>
    </location>
</feature>
<sequence length="261" mass="29055">MEQKKGVRFQGGLESVLGQLTQQQQWENEANLAAASAIREKKRFESPSNTPEQKKALIDIGYKAKQKHHEKRLLLKDPNQMGLGNVLQGQTSLLRRDMFRRKLFPIRFEESARNVEEVQQLLMKRQPLGQLFISLLYLAMLLLFLSYSLEVTKIFEATNGISSSLNSALAPPVSSFNSISYEWARAEQTNSAPASVAATPDSGLPVDIFTLKSKAGVASWLLYGFIPLLYGPSSQASNLGTARIVGNCFRLTFRQVCDTLG</sequence>
<dbReference type="AlphaFoldDB" id="U6KGJ7"/>
<protein>
    <submittedName>
        <fullName evidence="2">Uncharacterized protein</fullName>
    </submittedName>
</protein>
<accession>U6KGJ7</accession>
<keyword evidence="1" id="KW-1133">Transmembrane helix</keyword>
<reference evidence="2" key="2">
    <citation type="submission" date="2013-10" db="EMBL/GenBank/DDBJ databases">
        <authorList>
            <person name="Aslett M."/>
        </authorList>
    </citation>
    <scope>NUCLEOTIDE SEQUENCE [LARGE SCALE GENOMIC DNA]</scope>
    <source>
        <strain evidence="2">Houghton</strain>
    </source>
</reference>
<dbReference type="EMBL" id="HG735411">
    <property type="protein sequence ID" value="CDJ35891.1"/>
    <property type="molecule type" value="Genomic_DNA"/>
</dbReference>
<dbReference type="GeneID" id="60404014"/>
<keyword evidence="3" id="KW-1185">Reference proteome</keyword>
<name>U6KGJ7_9EIME</name>
<organism evidence="2 3">
    <name type="scientific">Eimeria mitis</name>
    <dbReference type="NCBI Taxonomy" id="44415"/>
    <lineage>
        <taxon>Eukaryota</taxon>
        <taxon>Sar</taxon>
        <taxon>Alveolata</taxon>
        <taxon>Apicomplexa</taxon>
        <taxon>Conoidasida</taxon>
        <taxon>Coccidia</taxon>
        <taxon>Eucoccidiorida</taxon>
        <taxon>Eimeriorina</taxon>
        <taxon>Eimeriidae</taxon>
        <taxon>Eimeria</taxon>
    </lineage>
</organism>
<evidence type="ECO:0000313" key="3">
    <source>
        <dbReference type="Proteomes" id="UP000030744"/>
    </source>
</evidence>